<dbReference type="GO" id="GO:1903475">
    <property type="term" value="P:mitotic actomyosin contractile ring assembly"/>
    <property type="evidence" value="ECO:0007669"/>
    <property type="project" value="EnsemblFungi"/>
</dbReference>
<dbReference type="GO" id="GO:0003785">
    <property type="term" value="F:actin monomer binding"/>
    <property type="evidence" value="ECO:0007669"/>
    <property type="project" value="EnsemblFungi"/>
</dbReference>
<dbReference type="GO" id="GO:0070064">
    <property type="term" value="F:proline-rich region binding"/>
    <property type="evidence" value="ECO:0007669"/>
    <property type="project" value="EnsemblFungi"/>
</dbReference>
<comment type="function">
    <text evidence="6">Binds to actin and affects the structure of the cytoskeleton. At high concentrations, profilin prevents the polymerization of actin, whereas it enhances it at low concentrations.</text>
</comment>
<dbReference type="InterPro" id="IPR036140">
    <property type="entry name" value="PFN_sf"/>
</dbReference>
<dbReference type="PROSITE" id="PS00414">
    <property type="entry name" value="PROFILIN"/>
    <property type="match status" value="1"/>
</dbReference>
<gene>
    <name evidence="8" type="ORF">SPPG_07223</name>
</gene>
<organism evidence="8 9">
    <name type="scientific">Spizellomyces punctatus (strain DAOM BR117)</name>
    <dbReference type="NCBI Taxonomy" id="645134"/>
    <lineage>
        <taxon>Eukaryota</taxon>
        <taxon>Fungi</taxon>
        <taxon>Fungi incertae sedis</taxon>
        <taxon>Chytridiomycota</taxon>
        <taxon>Chytridiomycota incertae sedis</taxon>
        <taxon>Chytridiomycetes</taxon>
        <taxon>Spizellomycetales</taxon>
        <taxon>Spizellomycetaceae</taxon>
        <taxon>Spizellomyces</taxon>
    </lineage>
</organism>
<dbReference type="InterPro" id="IPR027310">
    <property type="entry name" value="Profilin_CS"/>
</dbReference>
<dbReference type="VEuPathDB" id="FungiDB:SPPG_07223"/>
<proteinExistence type="inferred from homology"/>
<dbReference type="Proteomes" id="UP000053201">
    <property type="component" value="Unassembled WGS sequence"/>
</dbReference>
<dbReference type="GO" id="GO:0140311">
    <property type="term" value="F:protein sequestering activity"/>
    <property type="evidence" value="ECO:0007669"/>
    <property type="project" value="EnsemblFungi"/>
</dbReference>
<dbReference type="GO" id="GO:0031097">
    <property type="term" value="C:medial cortex"/>
    <property type="evidence" value="ECO:0007669"/>
    <property type="project" value="EnsemblFungi"/>
</dbReference>
<evidence type="ECO:0000256" key="2">
    <source>
        <dbReference type="ARBA" id="ARBA00010058"/>
    </source>
</evidence>
<comment type="subcellular location">
    <subcellularLocation>
        <location evidence="1">Cytoplasm</location>
        <location evidence="1">Cytoskeleton</location>
    </subcellularLocation>
</comment>
<evidence type="ECO:0000313" key="8">
    <source>
        <dbReference type="EMBL" id="KNC97293.1"/>
    </source>
</evidence>
<comment type="subunit">
    <text evidence="6">Occurs in many kinds of cells as a complex with monomeric actin in a 1:1 ratio.</text>
</comment>
<accession>A0A0L0H9G3</accession>
<dbReference type="GO" id="GO:0043332">
    <property type="term" value="C:mating projection tip"/>
    <property type="evidence" value="ECO:0007669"/>
    <property type="project" value="EnsemblFungi"/>
</dbReference>
<comment type="similarity">
    <text evidence="2 7">Belongs to the profilin family.</text>
</comment>
<keyword evidence="5 6" id="KW-0206">Cytoskeleton</keyword>
<dbReference type="GO" id="GO:0005546">
    <property type="term" value="F:phosphatidylinositol-4,5-bisphosphate binding"/>
    <property type="evidence" value="ECO:0007669"/>
    <property type="project" value="EnsemblFungi"/>
</dbReference>
<evidence type="ECO:0000256" key="4">
    <source>
        <dbReference type="ARBA" id="ARBA00023203"/>
    </source>
</evidence>
<dbReference type="OMA" id="QGQKFML"/>
<evidence type="ECO:0000256" key="1">
    <source>
        <dbReference type="ARBA" id="ARBA00004245"/>
    </source>
</evidence>
<dbReference type="PANTHER" id="PTHR11604">
    <property type="entry name" value="PROFILIN"/>
    <property type="match status" value="1"/>
</dbReference>
<dbReference type="Gene3D" id="3.30.450.30">
    <property type="entry name" value="Dynein light chain 2a, cytoplasmic"/>
    <property type="match status" value="1"/>
</dbReference>
<dbReference type="GO" id="GO:0030041">
    <property type="term" value="P:actin filament polymerization"/>
    <property type="evidence" value="ECO:0007669"/>
    <property type="project" value="EnsemblFungi"/>
</dbReference>
<evidence type="ECO:0000256" key="3">
    <source>
        <dbReference type="ARBA" id="ARBA00022490"/>
    </source>
</evidence>
<evidence type="ECO:0000313" key="9">
    <source>
        <dbReference type="Proteomes" id="UP000053201"/>
    </source>
</evidence>
<dbReference type="InterPro" id="IPR048278">
    <property type="entry name" value="PFN"/>
</dbReference>
<dbReference type="RefSeq" id="XP_016605333.1">
    <property type="nucleotide sequence ID" value="XM_016755386.1"/>
</dbReference>
<evidence type="ECO:0000256" key="5">
    <source>
        <dbReference type="ARBA" id="ARBA00023212"/>
    </source>
</evidence>
<dbReference type="AlphaFoldDB" id="A0A0L0H9G3"/>
<reference evidence="8 9" key="1">
    <citation type="submission" date="2009-08" db="EMBL/GenBank/DDBJ databases">
        <title>The Genome Sequence of Spizellomyces punctatus strain DAOM BR117.</title>
        <authorList>
            <consortium name="The Broad Institute Genome Sequencing Platform"/>
            <person name="Russ C."/>
            <person name="Cuomo C."/>
            <person name="Shea T."/>
            <person name="Young S.K."/>
            <person name="Zeng Q."/>
            <person name="Koehrsen M."/>
            <person name="Haas B."/>
            <person name="Borodovsky M."/>
            <person name="Guigo R."/>
            <person name="Alvarado L."/>
            <person name="Berlin A."/>
            <person name="Bochicchio J."/>
            <person name="Borenstein D."/>
            <person name="Chapman S."/>
            <person name="Chen Z."/>
            <person name="Engels R."/>
            <person name="Freedman E."/>
            <person name="Gellesch M."/>
            <person name="Goldberg J."/>
            <person name="Griggs A."/>
            <person name="Gujja S."/>
            <person name="Heiman D."/>
            <person name="Hepburn T."/>
            <person name="Howarth C."/>
            <person name="Jen D."/>
            <person name="Larson L."/>
            <person name="Lewis B."/>
            <person name="Mehta T."/>
            <person name="Park D."/>
            <person name="Pearson M."/>
            <person name="Roberts A."/>
            <person name="Saif S."/>
            <person name="Shenoy N."/>
            <person name="Sisk P."/>
            <person name="Stolte C."/>
            <person name="Sykes S."/>
            <person name="Thomson T."/>
            <person name="Walk T."/>
            <person name="White J."/>
            <person name="Yandava C."/>
            <person name="Burger G."/>
            <person name="Gray M.W."/>
            <person name="Holland P.W.H."/>
            <person name="King N."/>
            <person name="Lang F.B.F."/>
            <person name="Roger A.J."/>
            <person name="Ruiz-Trillo I."/>
            <person name="Lander E."/>
            <person name="Nusbaum C."/>
        </authorList>
    </citation>
    <scope>NUCLEOTIDE SEQUENCE [LARGE SCALE GENOMIC DNA]</scope>
    <source>
        <strain evidence="8 9">DAOM BR117</strain>
    </source>
</reference>
<dbReference type="GO" id="GO:0005856">
    <property type="term" value="C:cytoskeleton"/>
    <property type="evidence" value="ECO:0007669"/>
    <property type="project" value="UniProtKB-SubCell"/>
</dbReference>
<dbReference type="EMBL" id="KQ257464">
    <property type="protein sequence ID" value="KNC97293.1"/>
    <property type="molecule type" value="Genomic_DNA"/>
</dbReference>
<dbReference type="GeneID" id="27690451"/>
<dbReference type="PRINTS" id="PR01640">
    <property type="entry name" value="PROFILINPLNT"/>
</dbReference>
<dbReference type="GO" id="GO:0005085">
    <property type="term" value="F:guanyl-nucleotide exchange factor activity"/>
    <property type="evidence" value="ECO:0007669"/>
    <property type="project" value="EnsemblFungi"/>
</dbReference>
<keyword evidence="4 7" id="KW-0009">Actin-binding</keyword>
<dbReference type="SMART" id="SM00392">
    <property type="entry name" value="PROF"/>
    <property type="match status" value="1"/>
</dbReference>
<dbReference type="GO" id="GO:0005829">
    <property type="term" value="C:cytosol"/>
    <property type="evidence" value="ECO:0007669"/>
    <property type="project" value="EnsemblFungi"/>
</dbReference>
<dbReference type="InterPro" id="IPR005455">
    <property type="entry name" value="PFN_euk"/>
</dbReference>
<dbReference type="GO" id="GO:0000755">
    <property type="term" value="P:cytogamy"/>
    <property type="evidence" value="ECO:0007669"/>
    <property type="project" value="EnsemblFungi"/>
</dbReference>
<protein>
    <recommendedName>
        <fullName evidence="7">Profilin</fullName>
    </recommendedName>
</protein>
<dbReference type="eggNOG" id="KOG1755">
    <property type="taxonomic scope" value="Eukaryota"/>
</dbReference>
<dbReference type="InParanoid" id="A0A0L0H9G3"/>
<dbReference type="GO" id="GO:0051285">
    <property type="term" value="C:cell cortex of cell tip"/>
    <property type="evidence" value="ECO:0007669"/>
    <property type="project" value="EnsemblFungi"/>
</dbReference>
<evidence type="ECO:0000256" key="6">
    <source>
        <dbReference type="RuleBase" id="RU003908"/>
    </source>
</evidence>
<keyword evidence="9" id="KW-1185">Reference proteome</keyword>
<dbReference type="Pfam" id="PF00235">
    <property type="entry name" value="Profilin"/>
    <property type="match status" value="1"/>
</dbReference>
<dbReference type="STRING" id="645134.A0A0L0H9G3"/>
<dbReference type="SUPFAM" id="SSF55770">
    <property type="entry name" value="Profilin (actin-binding protein)"/>
    <property type="match status" value="1"/>
</dbReference>
<dbReference type="FunCoup" id="A0A0L0H9G3">
    <property type="interactions" value="145"/>
</dbReference>
<dbReference type="GO" id="GO:0090338">
    <property type="term" value="P:positive regulation of formin-nucleated actin cable assembly"/>
    <property type="evidence" value="ECO:0007669"/>
    <property type="project" value="EnsemblFungi"/>
</dbReference>
<evidence type="ECO:0000256" key="7">
    <source>
        <dbReference type="RuleBase" id="RU003909"/>
    </source>
</evidence>
<sequence length="126" mass="13439">MSWQAYVDSNLIGTGKIQQAAIHGLDGSLWATSKGFSVAQNEVQTLIKSFTDASTIRASGIHLNGSKYFTLRADDRSIYGKQGQGGVVIVKTKQAVLIGVYDAPVQAGEATKVVEGLADYLISVNY</sequence>
<dbReference type="GO" id="GO:0044396">
    <property type="term" value="P:actin cortical patch organization"/>
    <property type="evidence" value="ECO:0007669"/>
    <property type="project" value="EnsemblFungi"/>
</dbReference>
<dbReference type="PRINTS" id="PR00392">
    <property type="entry name" value="PROFILIN"/>
</dbReference>
<dbReference type="CDD" id="cd00148">
    <property type="entry name" value="PROF"/>
    <property type="match status" value="1"/>
</dbReference>
<name>A0A0L0H9G3_SPIPD</name>
<keyword evidence="3" id="KW-0963">Cytoplasm</keyword>
<dbReference type="FunFam" id="3.30.450.30:FF:000001">
    <property type="entry name" value="Profilin"/>
    <property type="match status" value="1"/>
</dbReference>
<dbReference type="PANTHER" id="PTHR11604:SF0">
    <property type="entry name" value="PROFILIN"/>
    <property type="match status" value="1"/>
</dbReference>
<dbReference type="OrthoDB" id="421374at2759"/>